<dbReference type="Proteomes" id="UP000003163">
    <property type="component" value="Unassembled WGS sequence"/>
</dbReference>
<dbReference type="OMA" id="QPRANGC"/>
<dbReference type="SUPFAM" id="SSF53383">
    <property type="entry name" value="PLP-dependent transferases"/>
    <property type="match status" value="1"/>
</dbReference>
<organism evidence="10 11">
    <name type="scientific">Edhazardia aedis (strain USNM 41457)</name>
    <name type="common">Microsporidian parasite</name>
    <dbReference type="NCBI Taxonomy" id="1003232"/>
    <lineage>
        <taxon>Eukaryota</taxon>
        <taxon>Fungi</taxon>
        <taxon>Fungi incertae sedis</taxon>
        <taxon>Microsporidia</taxon>
        <taxon>Edhazardia</taxon>
    </lineage>
</organism>
<dbReference type="Gene3D" id="3.40.640.10">
    <property type="entry name" value="Type I PLP-dependent aspartate aminotransferase-like (Major domain)"/>
    <property type="match status" value="1"/>
</dbReference>
<evidence type="ECO:0000256" key="5">
    <source>
        <dbReference type="ARBA" id="ARBA00022898"/>
    </source>
</evidence>
<dbReference type="STRING" id="1003232.J8ZUS6"/>
<accession>J8ZUS6</accession>
<keyword evidence="8" id="KW-0812">Transmembrane</keyword>
<proteinExistence type="inferred from homology"/>
<dbReference type="InterPro" id="IPR001917">
    <property type="entry name" value="Aminotrans_II_pyridoxalP_BS"/>
</dbReference>
<reference evidence="10 11" key="1">
    <citation type="submission" date="2011-08" db="EMBL/GenBank/DDBJ databases">
        <authorList>
            <person name="Liu Z.J."/>
            <person name="Shi F.L."/>
            <person name="Lu J.Q."/>
            <person name="Li M."/>
            <person name="Wang Z.L."/>
        </authorList>
    </citation>
    <scope>NUCLEOTIDE SEQUENCE [LARGE SCALE GENOMIC DNA]</scope>
    <source>
        <strain evidence="10 11">USNM 41457</strain>
    </source>
</reference>
<keyword evidence="8" id="KW-0472">Membrane</keyword>
<comment type="catalytic activity">
    <reaction evidence="6">
        <text>L-serine + hexadecanoyl-CoA + H(+) = 3-oxosphinganine + CO2 + CoA</text>
        <dbReference type="Rhea" id="RHEA:14761"/>
        <dbReference type="ChEBI" id="CHEBI:15378"/>
        <dbReference type="ChEBI" id="CHEBI:16526"/>
        <dbReference type="ChEBI" id="CHEBI:33384"/>
        <dbReference type="ChEBI" id="CHEBI:57287"/>
        <dbReference type="ChEBI" id="CHEBI:57379"/>
        <dbReference type="ChEBI" id="CHEBI:58299"/>
        <dbReference type="EC" id="2.3.1.50"/>
    </reaction>
</comment>
<evidence type="ECO:0000256" key="6">
    <source>
        <dbReference type="ARBA" id="ARBA00048528"/>
    </source>
</evidence>
<evidence type="ECO:0000256" key="3">
    <source>
        <dbReference type="ARBA" id="ARBA00013220"/>
    </source>
</evidence>
<comment type="caution">
    <text evidence="10">The sequence shown here is derived from an EMBL/GenBank/DDBJ whole genome shotgun (WGS) entry which is preliminary data.</text>
</comment>
<comment type="cofactor">
    <cofactor evidence="1 7">
        <name>pyridoxal 5'-phosphate</name>
        <dbReference type="ChEBI" id="CHEBI:597326"/>
    </cofactor>
</comment>
<evidence type="ECO:0000256" key="2">
    <source>
        <dbReference type="ARBA" id="ARBA00008392"/>
    </source>
</evidence>
<name>J8ZUS6_EDHAE</name>
<dbReference type="FunCoup" id="J8ZUS6">
    <property type="interactions" value="56"/>
</dbReference>
<dbReference type="InterPro" id="IPR015421">
    <property type="entry name" value="PyrdxlP-dep_Trfase_major"/>
</dbReference>
<dbReference type="HOGENOM" id="CLU_015846_7_2_1"/>
<dbReference type="InterPro" id="IPR015422">
    <property type="entry name" value="PyrdxlP-dep_Trfase_small"/>
</dbReference>
<dbReference type="CDD" id="cd06454">
    <property type="entry name" value="KBL_like"/>
    <property type="match status" value="1"/>
</dbReference>
<dbReference type="AlphaFoldDB" id="J8ZUS6"/>
<feature type="domain" description="Aminotransferase class I/classII large" evidence="9">
    <location>
        <begin position="111"/>
        <end position="466"/>
    </location>
</feature>
<sequence length="488" mass="55366">MKSAPMNNETIPLFTMISTYISFLVLIVVGHLRDILGKIFYPASYRYLQRQNDMEPLYTDFESFFTRRLYTRIRDCWNRPITGVPGRIIKILDRTSSDQNKTFKFTGTYTEAMNIGSYNYLGLATNEGNIIDSVINTVNKFPVNYPGTSRDIGINPVNRELEREMADFLQKEDCIVFSMGFGTNSCNLPVIIGDGCLVLSDEFNHTSIIYGLRMSNAVIKKFAHNNMKDLERKLKYYISQGQPVTHRAWKKVFLLVEGIYSMEGTIVKLKEIIELKKKYKFYLFIDEAHSIGALGATGRGVCEYLGVDFSEVDILMGTYTKSFGGSGGYIAGSKELIMYLRYYSDFSLFGEQMAPAVATQILESLKVMKYSPRGKELAKNLKENTILFRQKLTELGYILFGDHDSPVVPLMIFNPGKIAAFSRMCLERKLAVVVVGYPATPVISSRVRFCMSAAHTRHDIEAMVRIIDYVGSSIGLKIISNRRKIKLE</sequence>
<evidence type="ECO:0000313" key="10">
    <source>
        <dbReference type="EMBL" id="EJW03438.1"/>
    </source>
</evidence>
<comment type="similarity">
    <text evidence="2 7">Belongs to the class-II pyridoxal-phosphate-dependent aminotransferase family.</text>
</comment>
<dbReference type="InParanoid" id="J8ZUS6"/>
<evidence type="ECO:0000256" key="1">
    <source>
        <dbReference type="ARBA" id="ARBA00001933"/>
    </source>
</evidence>
<dbReference type="VEuPathDB" id="MicrosporidiaDB:EDEG_02203"/>
<dbReference type="GO" id="GO:0046512">
    <property type="term" value="P:sphingosine biosynthetic process"/>
    <property type="evidence" value="ECO:0007669"/>
    <property type="project" value="TreeGrafter"/>
</dbReference>
<evidence type="ECO:0000256" key="7">
    <source>
        <dbReference type="RuleBase" id="RU003693"/>
    </source>
</evidence>
<dbReference type="PANTHER" id="PTHR13693">
    <property type="entry name" value="CLASS II AMINOTRANSFERASE/8-AMINO-7-OXONONANOATE SYNTHASE"/>
    <property type="match status" value="1"/>
</dbReference>
<dbReference type="InterPro" id="IPR050087">
    <property type="entry name" value="AON_synthase_class-II"/>
</dbReference>
<dbReference type="GO" id="GO:0016020">
    <property type="term" value="C:membrane"/>
    <property type="evidence" value="ECO:0007669"/>
    <property type="project" value="GOC"/>
</dbReference>
<dbReference type="Gene3D" id="3.90.1150.10">
    <property type="entry name" value="Aspartate Aminotransferase, domain 1"/>
    <property type="match status" value="1"/>
</dbReference>
<dbReference type="OrthoDB" id="65434at2759"/>
<reference evidence="11" key="2">
    <citation type="submission" date="2015-07" db="EMBL/GenBank/DDBJ databases">
        <title>Contrasting host-pathogen interactions and genome evolution in two generalist and specialist microsporidian pathogens of mosquitoes.</title>
        <authorList>
            <consortium name="The Broad Institute Genomics Platform"/>
            <consortium name="The Broad Institute Genome Sequencing Center for Infectious Disease"/>
            <person name="Cuomo C.A."/>
            <person name="Sanscrainte N.D."/>
            <person name="Goldberg J.M."/>
            <person name="Heiman D."/>
            <person name="Young S."/>
            <person name="Zeng Q."/>
            <person name="Becnel J.J."/>
            <person name="Birren B.W."/>
        </authorList>
    </citation>
    <scope>NUCLEOTIDE SEQUENCE [LARGE SCALE GENOMIC DNA]</scope>
    <source>
        <strain evidence="11">USNM 41457</strain>
    </source>
</reference>
<dbReference type="InterPro" id="IPR004839">
    <property type="entry name" value="Aminotransferase_I/II_large"/>
</dbReference>
<dbReference type="GO" id="GO:0030170">
    <property type="term" value="F:pyridoxal phosphate binding"/>
    <property type="evidence" value="ECO:0007669"/>
    <property type="project" value="InterPro"/>
</dbReference>
<evidence type="ECO:0000256" key="4">
    <source>
        <dbReference type="ARBA" id="ARBA00022679"/>
    </source>
</evidence>
<dbReference type="GO" id="GO:0004758">
    <property type="term" value="F:serine C-palmitoyltransferase activity"/>
    <property type="evidence" value="ECO:0007669"/>
    <property type="project" value="UniProtKB-EC"/>
</dbReference>
<evidence type="ECO:0000256" key="8">
    <source>
        <dbReference type="SAM" id="Phobius"/>
    </source>
</evidence>
<dbReference type="EC" id="2.3.1.50" evidence="3"/>
<dbReference type="GO" id="GO:0046513">
    <property type="term" value="P:ceramide biosynthetic process"/>
    <property type="evidence" value="ECO:0007669"/>
    <property type="project" value="TreeGrafter"/>
</dbReference>
<feature type="transmembrane region" description="Helical" evidence="8">
    <location>
        <begin position="12"/>
        <end position="32"/>
    </location>
</feature>
<keyword evidence="11" id="KW-1185">Reference proteome</keyword>
<dbReference type="PROSITE" id="PS00599">
    <property type="entry name" value="AA_TRANSFER_CLASS_2"/>
    <property type="match status" value="1"/>
</dbReference>
<gene>
    <name evidence="10" type="ORF">EDEG_02203</name>
</gene>
<keyword evidence="4" id="KW-0808">Transferase</keyword>
<keyword evidence="5 7" id="KW-0663">Pyridoxal phosphate</keyword>
<dbReference type="GO" id="GO:0017059">
    <property type="term" value="C:serine palmitoyltransferase complex"/>
    <property type="evidence" value="ECO:0007669"/>
    <property type="project" value="TreeGrafter"/>
</dbReference>
<dbReference type="EMBL" id="AFBI03000037">
    <property type="protein sequence ID" value="EJW03438.1"/>
    <property type="molecule type" value="Genomic_DNA"/>
</dbReference>
<keyword evidence="8" id="KW-1133">Transmembrane helix</keyword>
<dbReference type="PANTHER" id="PTHR13693:SF3">
    <property type="entry name" value="LD36009P"/>
    <property type="match status" value="1"/>
</dbReference>
<dbReference type="Pfam" id="PF00155">
    <property type="entry name" value="Aminotran_1_2"/>
    <property type="match status" value="1"/>
</dbReference>
<evidence type="ECO:0000259" key="9">
    <source>
        <dbReference type="Pfam" id="PF00155"/>
    </source>
</evidence>
<protein>
    <recommendedName>
        <fullName evidence="3">serine C-palmitoyltransferase</fullName>
        <ecNumber evidence="3">2.3.1.50</ecNumber>
    </recommendedName>
</protein>
<evidence type="ECO:0000313" key="11">
    <source>
        <dbReference type="Proteomes" id="UP000003163"/>
    </source>
</evidence>
<dbReference type="InterPro" id="IPR015424">
    <property type="entry name" value="PyrdxlP-dep_Trfase"/>
</dbReference>